<gene>
    <name evidence="1" type="ORF">CLV47_1166</name>
</gene>
<dbReference type="Proteomes" id="UP000237752">
    <property type="component" value="Unassembled WGS sequence"/>
</dbReference>
<evidence type="ECO:0000313" key="1">
    <source>
        <dbReference type="EMBL" id="PRZ40476.1"/>
    </source>
</evidence>
<dbReference type="OrthoDB" id="3298638at2"/>
<proteinExistence type="predicted"/>
<dbReference type="AlphaFoldDB" id="A0A2T0ZVT7"/>
<evidence type="ECO:0000313" key="2">
    <source>
        <dbReference type="Proteomes" id="UP000237752"/>
    </source>
</evidence>
<dbReference type="EMBL" id="PVUE01000016">
    <property type="protein sequence ID" value="PRZ40476.1"/>
    <property type="molecule type" value="Genomic_DNA"/>
</dbReference>
<name>A0A2T0ZVT7_9ACTN</name>
<accession>A0A2T0ZVT7</accession>
<comment type="caution">
    <text evidence="1">The sequence shown here is derived from an EMBL/GenBank/DDBJ whole genome shotgun (WGS) entry which is preliminary data.</text>
</comment>
<keyword evidence="2" id="KW-1185">Reference proteome</keyword>
<protein>
    <submittedName>
        <fullName evidence="1">Uncharacterized protein</fullName>
    </submittedName>
</protein>
<organism evidence="1 2">
    <name type="scientific">Antricoccus suffuscus</name>
    <dbReference type="NCBI Taxonomy" id="1629062"/>
    <lineage>
        <taxon>Bacteria</taxon>
        <taxon>Bacillati</taxon>
        <taxon>Actinomycetota</taxon>
        <taxon>Actinomycetes</taxon>
        <taxon>Geodermatophilales</taxon>
        <taxon>Antricoccaceae</taxon>
        <taxon>Antricoccus</taxon>
    </lineage>
</organism>
<reference evidence="1 2" key="1">
    <citation type="submission" date="2018-03" db="EMBL/GenBank/DDBJ databases">
        <title>Genomic Encyclopedia of Archaeal and Bacterial Type Strains, Phase II (KMG-II): from individual species to whole genera.</title>
        <authorList>
            <person name="Goeker M."/>
        </authorList>
    </citation>
    <scope>NUCLEOTIDE SEQUENCE [LARGE SCALE GENOMIC DNA]</scope>
    <source>
        <strain evidence="1 2">DSM 100065</strain>
    </source>
</reference>
<dbReference type="RefSeq" id="WP_106350121.1">
    <property type="nucleotide sequence ID" value="NZ_PVUE01000016.1"/>
</dbReference>
<sequence>MSEHQETRARFAQTAESAQRLAGVVAARHRGDLTGANSLLCSFDDEQCKVAGSVFLCDIVLSLLAQAEGRDIADVASDVSMQLAALTETTQN</sequence>